<organism evidence="2 4">
    <name type="scientific">Frigoribacterium faeni</name>
    <dbReference type="NCBI Taxonomy" id="145483"/>
    <lineage>
        <taxon>Bacteria</taxon>
        <taxon>Bacillati</taxon>
        <taxon>Actinomycetota</taxon>
        <taxon>Actinomycetes</taxon>
        <taxon>Micrococcales</taxon>
        <taxon>Microbacteriaceae</taxon>
        <taxon>Frigoribacterium</taxon>
    </lineage>
</organism>
<dbReference type="RefSeq" id="WP_259394199.1">
    <property type="nucleotide sequence ID" value="NZ_BAAAHR010000007.1"/>
</dbReference>
<dbReference type="AlphaFoldDB" id="A0A7W3JKC9"/>
<evidence type="ECO:0000313" key="3">
    <source>
        <dbReference type="Proteomes" id="UP000321154"/>
    </source>
</evidence>
<evidence type="ECO:0000313" key="2">
    <source>
        <dbReference type="EMBL" id="MBA8814309.1"/>
    </source>
</evidence>
<keyword evidence="3" id="KW-1185">Reference proteome</keyword>
<dbReference type="EMBL" id="JACGWW010000003">
    <property type="protein sequence ID" value="MBA8814309.1"/>
    <property type="molecule type" value="Genomic_DNA"/>
</dbReference>
<protein>
    <submittedName>
        <fullName evidence="2">Uncharacterized protein</fullName>
    </submittedName>
</protein>
<sequence length="41" mass="4287">MGAQQLQSLSHEQLVALVRGTVSVGGVHVARRESDAQQTAA</sequence>
<proteinExistence type="predicted"/>
<comment type="caution">
    <text evidence="2">The sequence shown here is derived from an EMBL/GenBank/DDBJ whole genome shotgun (WGS) entry which is preliminary data.</text>
</comment>
<evidence type="ECO:0000313" key="1">
    <source>
        <dbReference type="EMBL" id="GEK83249.1"/>
    </source>
</evidence>
<dbReference type="Proteomes" id="UP000522688">
    <property type="component" value="Unassembled WGS sequence"/>
</dbReference>
<name>A0A7W3JKC9_9MICO</name>
<reference evidence="1 3" key="1">
    <citation type="submission" date="2019-07" db="EMBL/GenBank/DDBJ databases">
        <title>Whole genome shotgun sequence of Frigoribacterium faeni NBRC 103066.</title>
        <authorList>
            <person name="Hosoyama A."/>
            <person name="Uohara A."/>
            <person name="Ohji S."/>
            <person name="Ichikawa N."/>
        </authorList>
    </citation>
    <scope>NUCLEOTIDE SEQUENCE [LARGE SCALE GENOMIC DNA]</scope>
    <source>
        <strain evidence="1 3">NBRC 103066</strain>
    </source>
</reference>
<gene>
    <name evidence="2" type="ORF">FB463_002575</name>
    <name evidence="1" type="ORF">FFA01_15580</name>
</gene>
<accession>A0A7W3JKC9</accession>
<reference evidence="2 4" key="2">
    <citation type="submission" date="2020-07" db="EMBL/GenBank/DDBJ databases">
        <title>Sequencing the genomes of 1000 actinobacteria strains.</title>
        <authorList>
            <person name="Klenk H.-P."/>
        </authorList>
    </citation>
    <scope>NUCLEOTIDE SEQUENCE [LARGE SCALE GENOMIC DNA]</scope>
    <source>
        <strain evidence="2 4">DSM 10309</strain>
    </source>
</reference>
<dbReference type="Proteomes" id="UP000321154">
    <property type="component" value="Unassembled WGS sequence"/>
</dbReference>
<evidence type="ECO:0000313" key="4">
    <source>
        <dbReference type="Proteomes" id="UP000522688"/>
    </source>
</evidence>
<dbReference type="EMBL" id="BJUV01000013">
    <property type="protein sequence ID" value="GEK83249.1"/>
    <property type="molecule type" value="Genomic_DNA"/>
</dbReference>